<sequence>MKPLRICIVAPVATAAYNQHLLDAVQPVMPPDVEVSVRNISTGHDCIEYRLDWLQNGYPVVQLAREIEREGHDGIWLSDFDMCGVEAAREVIDIPILGGFPPAAFTALALSERLSIMTILPSTLAMQQGHMQAYGLQDSFASIRSIDCPVGDLDKLDKVVEKTFQAAMLAVQEDGAQSILLGCTGFVGVAARVTALLEDALHTYVPVIDPNQAGFSFLVSLVRMRLRPSRACYSKHS</sequence>
<dbReference type="GO" id="GO:0047661">
    <property type="term" value="F:amino-acid racemase activity"/>
    <property type="evidence" value="ECO:0007669"/>
    <property type="project" value="InterPro"/>
</dbReference>
<dbReference type="KEGG" id="jsv:CNX70_21110"/>
<dbReference type="PANTHER" id="PTHR28047:SF5">
    <property type="entry name" value="PROTEIN DCG1"/>
    <property type="match status" value="1"/>
</dbReference>
<protein>
    <submittedName>
        <fullName evidence="2">Racemase</fullName>
    </submittedName>
</protein>
<evidence type="ECO:0000313" key="2">
    <source>
        <dbReference type="EMBL" id="ATD62365.1"/>
    </source>
</evidence>
<dbReference type="Pfam" id="PF01177">
    <property type="entry name" value="Asp_Glu_race"/>
    <property type="match status" value="1"/>
</dbReference>
<gene>
    <name evidence="2" type="ORF">CNX70_21110</name>
</gene>
<dbReference type="InterPro" id="IPR015942">
    <property type="entry name" value="Asp/Glu/hydantoin_racemase"/>
</dbReference>
<accession>A0A290WZM9</accession>
<dbReference type="EMBL" id="CP023422">
    <property type="protein sequence ID" value="ATD62365.1"/>
    <property type="molecule type" value="Genomic_DNA"/>
</dbReference>
<dbReference type="Proteomes" id="UP000218437">
    <property type="component" value="Chromosome"/>
</dbReference>
<proteinExistence type="inferred from homology"/>
<comment type="similarity">
    <text evidence="1">Belongs to the HyuE racemase family.</text>
</comment>
<dbReference type="PANTHER" id="PTHR28047">
    <property type="entry name" value="PROTEIN DCG1"/>
    <property type="match status" value="1"/>
</dbReference>
<organism evidence="2 3">
    <name type="scientific">Janthinobacterium svalbardensis</name>
    <dbReference type="NCBI Taxonomy" id="368607"/>
    <lineage>
        <taxon>Bacteria</taxon>
        <taxon>Pseudomonadati</taxon>
        <taxon>Pseudomonadota</taxon>
        <taxon>Betaproteobacteria</taxon>
        <taxon>Burkholderiales</taxon>
        <taxon>Oxalobacteraceae</taxon>
        <taxon>Janthinobacterium</taxon>
    </lineage>
</organism>
<dbReference type="AlphaFoldDB" id="A0A290WZM9"/>
<name>A0A290WZM9_9BURK</name>
<dbReference type="InterPro" id="IPR052186">
    <property type="entry name" value="Hydantoin_racemase-like"/>
</dbReference>
<keyword evidence="3" id="KW-1185">Reference proteome</keyword>
<reference evidence="2 3" key="1">
    <citation type="submission" date="2017-09" db="EMBL/GenBank/DDBJ databases">
        <title>Complete genome sequence of Janthinobacterium svalbardensis PAMC 27463.</title>
        <authorList>
            <person name="Cho Y.-J."/>
            <person name="Cho A."/>
            <person name="Kim O.-S."/>
            <person name="Lee J.-I."/>
        </authorList>
    </citation>
    <scope>NUCLEOTIDE SEQUENCE [LARGE SCALE GENOMIC DNA]</scope>
    <source>
        <strain evidence="2 3">PAMC 27463</strain>
    </source>
</reference>
<dbReference type="Gene3D" id="3.40.50.12500">
    <property type="match status" value="1"/>
</dbReference>
<evidence type="ECO:0000256" key="1">
    <source>
        <dbReference type="ARBA" id="ARBA00038414"/>
    </source>
</evidence>
<dbReference type="RefSeq" id="WP_096236729.1">
    <property type="nucleotide sequence ID" value="NZ_CP023422.1"/>
</dbReference>
<dbReference type="InterPro" id="IPR053714">
    <property type="entry name" value="Iso_Racemase_Enz_sf"/>
</dbReference>
<evidence type="ECO:0000313" key="3">
    <source>
        <dbReference type="Proteomes" id="UP000218437"/>
    </source>
</evidence>